<evidence type="ECO:0000256" key="1">
    <source>
        <dbReference type="SAM" id="Phobius"/>
    </source>
</evidence>
<proteinExistence type="predicted"/>
<keyword evidence="1" id="KW-1133">Transmembrane helix</keyword>
<feature type="transmembrane region" description="Helical" evidence="1">
    <location>
        <begin position="461"/>
        <end position="485"/>
    </location>
</feature>
<sequence length="499" mass="56350">MVRKLIALAISILVLPLVFAQTVSVQIGGKVTEASFDYISKNGLYLTLYLSCSNCGSIIGNVGYLTMSVVYGQGKIVYQEIIPVTINSSIVLPYTVPGWVFSEEGKYYIQATYQANYGNSLLTSSDEFTVLVSNIKGKAFIVESIYPDITKDRTFTFDRAIKNFIVEIYNPLDYSQYVNIVFKLLDQQGNLVLSQSQQGMILPGQRGTLNLPINFLSVQPGKYKLVFTVFRGVFEELRIERDVIISEEQYLPIKVYSISNYPYTIKPGDYVEFRLLVRNLEEPAQIKVIANSTKLDLYKESDVIELDSNEVREIRMVLKIPDNLEGGRYLITFSILSGIAKRQYNYYIDVVSIKKEIPVQISFEGPSKLIVGNYSIANLVFRSNLENLMTYRVSVSAEGADVEYNDSVKIGGKGEELRLPIKIKPLGKDVTLRIKVYDVNGNVVYETVEKYRAAMILDLRYYIALTLVIIAIILIIIILITMLPIKGKGGKRRRVEEAE</sequence>
<dbReference type="Proteomes" id="UP000266622">
    <property type="component" value="Unassembled WGS sequence"/>
</dbReference>
<keyword evidence="1" id="KW-0472">Membrane</keyword>
<reference evidence="2 3" key="1">
    <citation type="journal article" date="2018" name="Syst. Appl. Microbiol.">
        <title>A new symbiotic nanoarchaeote (Candidatus Nanoclepta minutus) and its host (Zestosphaera tikiterensis gen. nov., sp. nov.) from a New Zealand hot spring.</title>
        <authorList>
            <person name="St John E."/>
            <person name="Liu Y."/>
            <person name="Podar M."/>
            <person name="Stott M.B."/>
            <person name="Meneghin J."/>
            <person name="Chen Z."/>
            <person name="Lagutin K."/>
            <person name="Mitchell K."/>
            <person name="Reysenbach A.L."/>
        </authorList>
    </citation>
    <scope>NUCLEOTIDE SEQUENCE [LARGE SCALE GENOMIC DNA]</scope>
    <source>
        <strain evidence="2">NZ3</strain>
    </source>
</reference>
<gene>
    <name evidence="2" type="ORF">BXU00_03305</name>
</gene>
<name>A0A397WLW2_9ARCH</name>
<accession>A0A397WLW2</accession>
<evidence type="ECO:0000313" key="3">
    <source>
        <dbReference type="Proteomes" id="UP000266622"/>
    </source>
</evidence>
<organism evidence="2 3">
    <name type="scientific">Candidatus Nanoclepta minutus</name>
    <dbReference type="NCBI Taxonomy" id="1940235"/>
    <lineage>
        <taxon>Archaea</taxon>
        <taxon>Nanobdellota</taxon>
        <taxon>Candidatus Nanoclepta</taxon>
    </lineage>
</organism>
<dbReference type="EMBL" id="MWMI01000007">
    <property type="protein sequence ID" value="RIB35084.1"/>
    <property type="molecule type" value="Genomic_DNA"/>
</dbReference>
<evidence type="ECO:0000313" key="2">
    <source>
        <dbReference type="EMBL" id="RIB35084.1"/>
    </source>
</evidence>
<protein>
    <submittedName>
        <fullName evidence="2">Uncharacterized protein</fullName>
    </submittedName>
</protein>
<keyword evidence="1" id="KW-0812">Transmembrane</keyword>
<dbReference type="AlphaFoldDB" id="A0A397WLW2"/>
<comment type="caution">
    <text evidence="2">The sequence shown here is derived from an EMBL/GenBank/DDBJ whole genome shotgun (WGS) entry which is preliminary data.</text>
</comment>